<dbReference type="EMBL" id="CP045423">
    <property type="protein sequence ID" value="QFU17552.1"/>
    <property type="molecule type" value="Genomic_DNA"/>
</dbReference>
<dbReference type="InterPro" id="IPR001789">
    <property type="entry name" value="Sig_transdc_resp-reg_receiver"/>
</dbReference>
<keyword evidence="2" id="KW-0805">Transcription regulation</keyword>
<dbReference type="PANTHER" id="PTHR44591:SF3">
    <property type="entry name" value="RESPONSE REGULATORY DOMAIN-CONTAINING PROTEIN"/>
    <property type="match status" value="1"/>
</dbReference>
<feature type="modified residue" description="4-aspartylphosphate" evidence="4">
    <location>
        <position position="65"/>
    </location>
</feature>
<protein>
    <submittedName>
        <fullName evidence="6">Response regulator</fullName>
    </submittedName>
</protein>
<sequence>MRRGGTGLGTGKSLRILIVEDEILIALELESLLQDVGHDVVGIAASSADALRLARDLKPDLAFVDIHLADGPTGVDVARHLAARLDVAVLFMTANAKRIPEDFAGALGVIAKPYTERGVREALAYVLADRSRGAPSRAPVAFVSFAQVGCEDGSSPS</sequence>
<evidence type="ECO:0000313" key="6">
    <source>
        <dbReference type="EMBL" id="QFU17552.1"/>
    </source>
</evidence>
<evidence type="ECO:0000256" key="3">
    <source>
        <dbReference type="ARBA" id="ARBA00023163"/>
    </source>
</evidence>
<dbReference type="PROSITE" id="PS50110">
    <property type="entry name" value="RESPONSE_REGULATORY"/>
    <property type="match status" value="1"/>
</dbReference>
<dbReference type="GO" id="GO:0000160">
    <property type="term" value="P:phosphorelay signal transduction system"/>
    <property type="evidence" value="ECO:0007669"/>
    <property type="project" value="InterPro"/>
</dbReference>
<dbReference type="SUPFAM" id="SSF52172">
    <property type="entry name" value="CheY-like"/>
    <property type="match status" value="1"/>
</dbReference>
<dbReference type="AlphaFoldDB" id="A0A5P9JXH5"/>
<evidence type="ECO:0000256" key="4">
    <source>
        <dbReference type="PROSITE-ProRule" id="PRU00169"/>
    </source>
</evidence>
<dbReference type="Gene3D" id="3.40.50.2300">
    <property type="match status" value="1"/>
</dbReference>
<dbReference type="InterPro" id="IPR011006">
    <property type="entry name" value="CheY-like_superfamily"/>
</dbReference>
<keyword evidence="7" id="KW-1185">Reference proteome</keyword>
<gene>
    <name evidence="6" type="ORF">GDR74_15770</name>
</gene>
<keyword evidence="3" id="KW-0804">Transcription</keyword>
<dbReference type="RefSeq" id="WP_152587186.1">
    <property type="nucleotide sequence ID" value="NZ_CP045423.1"/>
</dbReference>
<evidence type="ECO:0000256" key="1">
    <source>
        <dbReference type="ARBA" id="ARBA00022553"/>
    </source>
</evidence>
<evidence type="ECO:0000259" key="5">
    <source>
        <dbReference type="PROSITE" id="PS50110"/>
    </source>
</evidence>
<evidence type="ECO:0000313" key="7">
    <source>
        <dbReference type="Proteomes" id="UP000325614"/>
    </source>
</evidence>
<dbReference type="InterPro" id="IPR050595">
    <property type="entry name" value="Bact_response_regulator"/>
</dbReference>
<dbReference type="KEGG" id="mico:GDR74_15770"/>
<name>A0A5P9JXH5_9HYPH</name>
<dbReference type="NCBIfam" id="NF009973">
    <property type="entry name" value="PRK13435.1-4"/>
    <property type="match status" value="1"/>
</dbReference>
<evidence type="ECO:0000256" key="2">
    <source>
        <dbReference type="ARBA" id="ARBA00023015"/>
    </source>
</evidence>
<dbReference type="Pfam" id="PF00072">
    <property type="entry name" value="Response_reg"/>
    <property type="match status" value="1"/>
</dbReference>
<keyword evidence="1 4" id="KW-0597">Phosphoprotein</keyword>
<dbReference type="Proteomes" id="UP000325614">
    <property type="component" value="Chromosome"/>
</dbReference>
<proteinExistence type="predicted"/>
<dbReference type="SMART" id="SM00448">
    <property type="entry name" value="REC"/>
    <property type="match status" value="1"/>
</dbReference>
<organism evidence="6 7">
    <name type="scientific">Microvirga thermotolerans</name>
    <dbReference type="NCBI Taxonomy" id="2651334"/>
    <lineage>
        <taxon>Bacteria</taxon>
        <taxon>Pseudomonadati</taxon>
        <taxon>Pseudomonadota</taxon>
        <taxon>Alphaproteobacteria</taxon>
        <taxon>Hyphomicrobiales</taxon>
        <taxon>Methylobacteriaceae</taxon>
        <taxon>Microvirga</taxon>
    </lineage>
</organism>
<feature type="domain" description="Response regulatory" evidence="5">
    <location>
        <begin position="15"/>
        <end position="127"/>
    </location>
</feature>
<reference evidence="6 7" key="1">
    <citation type="submission" date="2019-10" db="EMBL/GenBank/DDBJ databases">
        <title>Isolation, Identification of Microvirga thermotolerans HR1, a novel thermophilic bacterium and Comparative Genomics of the genus Microvirga.</title>
        <authorList>
            <person name="Li J."/>
            <person name="Zhang W."/>
            <person name="Lin M."/>
            <person name="Wang J."/>
        </authorList>
    </citation>
    <scope>NUCLEOTIDE SEQUENCE [LARGE SCALE GENOMIC DNA]</scope>
    <source>
        <strain evidence="6 7">HR1</strain>
    </source>
</reference>
<dbReference type="PANTHER" id="PTHR44591">
    <property type="entry name" value="STRESS RESPONSE REGULATOR PROTEIN 1"/>
    <property type="match status" value="1"/>
</dbReference>
<accession>A0A5P9JXH5</accession>